<protein>
    <submittedName>
        <fullName evidence="1">Uncharacterized protein</fullName>
    </submittedName>
</protein>
<dbReference type="AlphaFoldDB" id="A0A445MM98"/>
<reference evidence="1" key="1">
    <citation type="journal article" date="2018" name="Data Brief">
        <title>Genome sequence data from 17 accessions of Ensete ventricosum, a staple food crop for millions in Ethiopia.</title>
        <authorList>
            <person name="Yemataw Z."/>
            <person name="Muzemil S."/>
            <person name="Ambachew D."/>
            <person name="Tripathi L."/>
            <person name="Tesfaye K."/>
            <person name="Chala A."/>
            <person name="Farbos A."/>
            <person name="O'Neill P."/>
            <person name="Moore K."/>
            <person name="Grant M."/>
            <person name="Studholme D.J."/>
        </authorList>
    </citation>
    <scope>NUCLEOTIDE SEQUENCE [LARGE SCALE GENOMIC DNA]</scope>
    <source>
        <tissue evidence="1">Leaf</tissue>
    </source>
</reference>
<proteinExistence type="predicted"/>
<evidence type="ECO:0000313" key="1">
    <source>
        <dbReference type="EMBL" id="RZR75363.1"/>
    </source>
</evidence>
<dbReference type="Proteomes" id="UP000290560">
    <property type="component" value="Unassembled WGS sequence"/>
</dbReference>
<organism evidence="1">
    <name type="scientific">Ensete ventricosum</name>
    <name type="common">Abyssinian banana</name>
    <name type="synonym">Musa ensete</name>
    <dbReference type="NCBI Taxonomy" id="4639"/>
    <lineage>
        <taxon>Eukaryota</taxon>
        <taxon>Viridiplantae</taxon>
        <taxon>Streptophyta</taxon>
        <taxon>Embryophyta</taxon>
        <taxon>Tracheophyta</taxon>
        <taxon>Spermatophyta</taxon>
        <taxon>Magnoliopsida</taxon>
        <taxon>Liliopsida</taxon>
        <taxon>Zingiberales</taxon>
        <taxon>Musaceae</taxon>
        <taxon>Ensete</taxon>
    </lineage>
</organism>
<feature type="non-terminal residue" evidence="1">
    <location>
        <position position="1"/>
    </location>
</feature>
<sequence>GGAACHCRPPCPRAAPREWVSIVPTGDAYVGATPLRAGRGCCPYGLAAGKHRPLQAGRRRALPRVG</sequence>
<accession>A0A445MM98</accession>
<gene>
    <name evidence="1" type="ORF">BHM03_00055616</name>
</gene>
<dbReference type="EMBL" id="KV876723">
    <property type="protein sequence ID" value="RZR75363.1"/>
    <property type="molecule type" value="Genomic_DNA"/>
</dbReference>
<name>A0A445MM98_ENSVE</name>